<name>A0AAJ0GCK8_9PEZI</name>
<feature type="region of interest" description="Disordered" evidence="4">
    <location>
        <begin position="1"/>
        <end position="77"/>
    </location>
</feature>
<dbReference type="Proteomes" id="UP001271007">
    <property type="component" value="Unassembled WGS sequence"/>
</dbReference>
<dbReference type="Pfam" id="PF00076">
    <property type="entry name" value="RRM_1"/>
    <property type="match status" value="1"/>
</dbReference>
<feature type="region of interest" description="Disordered" evidence="4">
    <location>
        <begin position="167"/>
        <end position="264"/>
    </location>
</feature>
<feature type="compositionally biased region" description="Polar residues" evidence="4">
    <location>
        <begin position="67"/>
        <end position="77"/>
    </location>
</feature>
<evidence type="ECO:0000256" key="2">
    <source>
        <dbReference type="ARBA" id="ARBA00022884"/>
    </source>
</evidence>
<feature type="compositionally biased region" description="Low complexity" evidence="4">
    <location>
        <begin position="308"/>
        <end position="343"/>
    </location>
</feature>
<accession>A0AAJ0GCK8</accession>
<feature type="region of interest" description="Disordered" evidence="4">
    <location>
        <begin position="308"/>
        <end position="360"/>
    </location>
</feature>
<keyword evidence="7" id="KW-1185">Reference proteome</keyword>
<feature type="compositionally biased region" description="Low complexity" evidence="4">
    <location>
        <begin position="182"/>
        <end position="215"/>
    </location>
</feature>
<comment type="caution">
    <text evidence="6">The sequence shown here is derived from an EMBL/GenBank/DDBJ whole genome shotgun (WGS) entry which is preliminary data.</text>
</comment>
<keyword evidence="1" id="KW-0597">Phosphoprotein</keyword>
<dbReference type="PANTHER" id="PTHR10501">
    <property type="entry name" value="U1 SMALL NUCLEAR RIBONUCLEOPROTEIN A/U2 SMALL NUCLEAR RIBONUCLEOPROTEIN B"/>
    <property type="match status" value="1"/>
</dbReference>
<dbReference type="InterPro" id="IPR035979">
    <property type="entry name" value="RBD_domain_sf"/>
</dbReference>
<feature type="compositionally biased region" description="Low complexity" evidence="4">
    <location>
        <begin position="17"/>
        <end position="32"/>
    </location>
</feature>
<dbReference type="InterPro" id="IPR012677">
    <property type="entry name" value="Nucleotide-bd_a/b_plait_sf"/>
</dbReference>
<dbReference type="AlphaFoldDB" id="A0AAJ0GCK8"/>
<feature type="region of interest" description="Disordered" evidence="4">
    <location>
        <begin position="549"/>
        <end position="576"/>
    </location>
</feature>
<feature type="domain" description="RRM" evidence="5">
    <location>
        <begin position="374"/>
        <end position="451"/>
    </location>
</feature>
<dbReference type="CDD" id="cd12245">
    <property type="entry name" value="RRM_scw1_like"/>
    <property type="match status" value="1"/>
</dbReference>
<protein>
    <submittedName>
        <fullName evidence="6">Cell cycle RNA binding protein whi3</fullName>
    </submittedName>
</protein>
<dbReference type="Gene3D" id="3.30.70.330">
    <property type="match status" value="1"/>
</dbReference>
<dbReference type="SMART" id="SM00360">
    <property type="entry name" value="RRM"/>
    <property type="match status" value="2"/>
</dbReference>
<evidence type="ECO:0000313" key="7">
    <source>
        <dbReference type="Proteomes" id="UP001271007"/>
    </source>
</evidence>
<evidence type="ECO:0000256" key="4">
    <source>
        <dbReference type="SAM" id="MobiDB-lite"/>
    </source>
</evidence>
<organism evidence="6 7">
    <name type="scientific">Extremus antarcticus</name>
    <dbReference type="NCBI Taxonomy" id="702011"/>
    <lineage>
        <taxon>Eukaryota</taxon>
        <taxon>Fungi</taxon>
        <taxon>Dikarya</taxon>
        <taxon>Ascomycota</taxon>
        <taxon>Pezizomycotina</taxon>
        <taxon>Dothideomycetes</taxon>
        <taxon>Dothideomycetidae</taxon>
        <taxon>Mycosphaerellales</taxon>
        <taxon>Extremaceae</taxon>
        <taxon>Extremus</taxon>
    </lineage>
</organism>
<keyword evidence="2 3" id="KW-0694">RNA-binding</keyword>
<dbReference type="InterPro" id="IPR000504">
    <property type="entry name" value="RRM_dom"/>
</dbReference>
<dbReference type="SUPFAM" id="SSF54928">
    <property type="entry name" value="RNA-binding domain, RBD"/>
    <property type="match status" value="2"/>
</dbReference>
<dbReference type="FunFam" id="3.30.70.330:FF:000089">
    <property type="entry name" value="RNA binding protein"/>
    <property type="match status" value="1"/>
</dbReference>
<feature type="compositionally biased region" description="Polar residues" evidence="4">
    <location>
        <begin position="238"/>
        <end position="251"/>
    </location>
</feature>
<evidence type="ECO:0000313" key="6">
    <source>
        <dbReference type="EMBL" id="KAK3050676.1"/>
    </source>
</evidence>
<evidence type="ECO:0000256" key="3">
    <source>
        <dbReference type="PROSITE-ProRule" id="PRU00176"/>
    </source>
</evidence>
<dbReference type="GO" id="GO:0003723">
    <property type="term" value="F:RNA binding"/>
    <property type="evidence" value="ECO:0007669"/>
    <property type="project" value="UniProtKB-UniRule"/>
</dbReference>
<evidence type="ECO:0000256" key="1">
    <source>
        <dbReference type="ARBA" id="ARBA00022553"/>
    </source>
</evidence>
<proteinExistence type="predicted"/>
<dbReference type="PROSITE" id="PS50102">
    <property type="entry name" value="RRM"/>
    <property type="match status" value="1"/>
</dbReference>
<dbReference type="EMBL" id="JAWDJX010000030">
    <property type="protein sequence ID" value="KAK3050676.1"/>
    <property type="molecule type" value="Genomic_DNA"/>
</dbReference>
<evidence type="ECO:0000259" key="5">
    <source>
        <dbReference type="PROSITE" id="PS50102"/>
    </source>
</evidence>
<gene>
    <name evidence="6" type="primary">WHI3</name>
    <name evidence="6" type="ORF">LTR09_008042</name>
</gene>
<sequence>MNGGMRTGQTALYGRGSFSQSSTSPPSSAYPSDVFRQGTGRSGAPSYGTSPNAERHPLDRSGGVPPLSTSLSDPITFGQDTRQASASAIIIRRLSKSTSRETLASMLLFAGDLIDTDFIRSPYPEDQGFATAVARFHSQSGAVEAQQKLNGKPNAAKETNMVVELHSAGQNGAYERRNTIDGTSRTQTSSASSAGSASGPPARSRFGGSFQSPDQTSPPLPTSSSGGSGDFPVPESSARFQNLFSPQSPLSNGIDGRNGKHTINADAVDDETGELLKDPLAYAQNGQQHPSGRRATSSQLPTNRFASLSLSTSNNNSNGTLTSPPPISLTSPRTAPSMQSPGSPGMGPPGGYQMNFPRPQYPPVNPADQNPPCNTLYVGNLPIDTSEDELKAIFSKQRGYKRLCFRTKQNGPMCFVEFEDVSFATKALNELYGHPLSNSIKGGIRLSFSKNPLGVRSGQPGINGMSAHPPMNPHAMAPGYGMTLGTASFSAVSGPPPGLGNGGPVPMAAQVYRAPPPQVVNGMDGMFANPFGMPSHEFESQMSMRGMAGSFAPSSLNGPPYQRDGRDGYNGYSVGR</sequence>
<reference evidence="6" key="1">
    <citation type="submission" date="2023-04" db="EMBL/GenBank/DDBJ databases">
        <title>Black Yeasts Isolated from many extreme environments.</title>
        <authorList>
            <person name="Coleine C."/>
            <person name="Stajich J.E."/>
            <person name="Selbmann L."/>
        </authorList>
    </citation>
    <scope>NUCLEOTIDE SEQUENCE</scope>
    <source>
        <strain evidence="6">CCFEE 5312</strain>
    </source>
</reference>